<keyword evidence="2" id="KW-0521">NADP</keyword>
<reference evidence="4 5" key="1">
    <citation type="submission" date="2017-04" db="EMBL/GenBank/DDBJ databases">
        <title>Draft genome sequence of Tuber borchii Vittad., a whitish edible truffle.</title>
        <authorList>
            <consortium name="DOE Joint Genome Institute"/>
            <person name="Murat C."/>
            <person name="Kuo A."/>
            <person name="Barry K.W."/>
            <person name="Clum A."/>
            <person name="Dockter R.B."/>
            <person name="Fauchery L."/>
            <person name="Iotti M."/>
            <person name="Kohler A."/>
            <person name="Labutti K."/>
            <person name="Lindquist E.A."/>
            <person name="Lipzen A."/>
            <person name="Ohm R.A."/>
            <person name="Wang M."/>
            <person name="Grigoriev I.V."/>
            <person name="Zambonelli A."/>
            <person name="Martin F.M."/>
        </authorList>
    </citation>
    <scope>NUCLEOTIDE SEQUENCE [LARGE SCALE GENOMIC DNA]</scope>
    <source>
        <strain evidence="4 5">Tbo3840</strain>
    </source>
</reference>
<accession>A0A2T7A135</accession>
<dbReference type="OrthoDB" id="37659at2759"/>
<dbReference type="PANTHER" id="PTHR43669">
    <property type="entry name" value="5-KETO-D-GLUCONATE 5-REDUCTASE"/>
    <property type="match status" value="1"/>
</dbReference>
<dbReference type="GO" id="GO:0016491">
    <property type="term" value="F:oxidoreductase activity"/>
    <property type="evidence" value="ECO:0007669"/>
    <property type="project" value="UniProtKB-KW"/>
</dbReference>
<protein>
    <submittedName>
        <fullName evidence="4">Uncharacterized protein</fullName>
    </submittedName>
</protein>
<keyword evidence="3" id="KW-0560">Oxidoreductase</keyword>
<evidence type="ECO:0000313" key="4">
    <source>
        <dbReference type="EMBL" id="PUU81441.1"/>
    </source>
</evidence>
<dbReference type="AlphaFoldDB" id="A0A2T7A135"/>
<evidence type="ECO:0000256" key="1">
    <source>
        <dbReference type="ARBA" id="ARBA00006484"/>
    </source>
</evidence>
<organism evidence="4 5">
    <name type="scientific">Tuber borchii</name>
    <name type="common">White truffle</name>
    <dbReference type="NCBI Taxonomy" id="42251"/>
    <lineage>
        <taxon>Eukaryota</taxon>
        <taxon>Fungi</taxon>
        <taxon>Dikarya</taxon>
        <taxon>Ascomycota</taxon>
        <taxon>Pezizomycotina</taxon>
        <taxon>Pezizomycetes</taxon>
        <taxon>Pezizales</taxon>
        <taxon>Tuberaceae</taxon>
        <taxon>Tuber</taxon>
    </lineage>
</organism>
<comment type="caution">
    <text evidence="4">The sequence shown here is derived from an EMBL/GenBank/DDBJ whole genome shotgun (WGS) entry which is preliminary data.</text>
</comment>
<dbReference type="PROSITE" id="PS00061">
    <property type="entry name" value="ADH_SHORT"/>
    <property type="match status" value="1"/>
</dbReference>
<gene>
    <name evidence="4" type="ORF">B9Z19DRAFT_971823</name>
</gene>
<dbReference type="STRING" id="42251.A0A2T7A135"/>
<dbReference type="EMBL" id="NESQ01000045">
    <property type="protein sequence ID" value="PUU81441.1"/>
    <property type="molecule type" value="Genomic_DNA"/>
</dbReference>
<sequence length="267" mass="30442">MHFAYKSILVIGATSAIGYGLSEKFLTEGRKVVLVGRRKDLLEEFVKQYEGRYRKEMMRYYVFDVTRLDEISSWVEKVTKEHPDLDCVFLNTGIQRGFNFSKPSTVSMSLLQSELATNYTLHIYLTHAFLPFLLRKQLSSLVYTTSGLALVPLPRCPNYCASKAALHQFIISLRLHLKDTGVHVLEIIPPAAQTESHDEEVQPDIRDRGQLGMPINDFIEETWAMLMEGNPYEEFPVGPAKEWYAAVEPGRKYILSKMPQAPAGHQL</sequence>
<dbReference type="SUPFAM" id="SSF51735">
    <property type="entry name" value="NAD(P)-binding Rossmann-fold domains"/>
    <property type="match status" value="1"/>
</dbReference>
<proteinExistence type="inferred from homology"/>
<dbReference type="Pfam" id="PF00106">
    <property type="entry name" value="adh_short"/>
    <property type="match status" value="1"/>
</dbReference>
<dbReference type="PRINTS" id="PR00081">
    <property type="entry name" value="GDHRDH"/>
</dbReference>
<dbReference type="Proteomes" id="UP000244722">
    <property type="component" value="Unassembled WGS sequence"/>
</dbReference>
<evidence type="ECO:0000256" key="2">
    <source>
        <dbReference type="ARBA" id="ARBA00022857"/>
    </source>
</evidence>
<dbReference type="InterPro" id="IPR036291">
    <property type="entry name" value="NAD(P)-bd_dom_sf"/>
</dbReference>
<dbReference type="Gene3D" id="3.40.50.720">
    <property type="entry name" value="NAD(P)-binding Rossmann-like Domain"/>
    <property type="match status" value="1"/>
</dbReference>
<comment type="similarity">
    <text evidence="1">Belongs to the short-chain dehydrogenases/reductases (SDR) family.</text>
</comment>
<evidence type="ECO:0000256" key="3">
    <source>
        <dbReference type="ARBA" id="ARBA00023002"/>
    </source>
</evidence>
<dbReference type="PANTHER" id="PTHR43669:SF11">
    <property type="entry name" value="SHORT-CHAIN DEHYDROGENASE_OXIDOREDUCTASE"/>
    <property type="match status" value="1"/>
</dbReference>
<dbReference type="InterPro" id="IPR020904">
    <property type="entry name" value="Sc_DH/Rdtase_CS"/>
</dbReference>
<name>A0A2T7A135_TUBBO</name>
<keyword evidence="5" id="KW-1185">Reference proteome</keyword>
<evidence type="ECO:0000313" key="5">
    <source>
        <dbReference type="Proteomes" id="UP000244722"/>
    </source>
</evidence>
<dbReference type="InterPro" id="IPR002347">
    <property type="entry name" value="SDR_fam"/>
</dbReference>